<dbReference type="AlphaFoldDB" id="A0A5J9VZR1"/>
<sequence length="488" mass="55341">MGSTPPLASADDFVPSKRNRIWLNAQQPAIQNHDRISALPDDILIKILSLLSLRDAAVTHSLSTRWRHLWQNVDDLSLNTCTFGMQVSSNSIYDENPDFWNSEATKFVNKVNWVLRHHNGIGITNFKVQFPLNSTHASDLDRWVAFAIASCAKALKLWLVADNALAPIQHAELYNFPLHYFADVRSCKLNLLHLAECSLEAAPANLSGFSYLRHLKLFSVSVVDSVVLNIVSSCHALDHLVLLRCRQLINVRISNSQLAVLEVIFCKSLISCGIHAEKLRCFFYKGHKIDIGYECAPNLSKLHVLFSKNHECPMDLMGHLPKLRTLALQFPSCLQVSRVLQKRERFATLKEIVLCLLTSWERRICSVAYLLKAAPLVQTLNVEVRGDQQSPKELNFGWPKNCNFRRLRTVRIGGFSGESELLGLLFFLLARSRALKTLVVDTHRSYCRGFYRWKREESEDSGRCSYARGVAFEQLAPKVPSTVKLNVM</sequence>
<protein>
    <recommendedName>
        <fullName evidence="1">F-box domain-containing protein</fullName>
    </recommendedName>
</protein>
<feature type="domain" description="F-box" evidence="1">
    <location>
        <begin position="33"/>
        <end position="80"/>
    </location>
</feature>
<dbReference type="Gene3D" id="1.20.1280.50">
    <property type="match status" value="1"/>
</dbReference>
<dbReference type="SUPFAM" id="SSF81383">
    <property type="entry name" value="F-box domain"/>
    <property type="match status" value="1"/>
</dbReference>
<dbReference type="InterPro" id="IPR055357">
    <property type="entry name" value="LRR_At1g61320_AtMIF1"/>
</dbReference>
<accession>A0A5J9VZR1</accession>
<dbReference type="InterPro" id="IPR053772">
    <property type="entry name" value="At1g61320/At1g61330-like"/>
</dbReference>
<name>A0A5J9VZR1_9POAL</name>
<evidence type="ECO:0000313" key="3">
    <source>
        <dbReference type="Proteomes" id="UP000324897"/>
    </source>
</evidence>
<dbReference type="EMBL" id="RWGY01000007">
    <property type="protein sequence ID" value="TVU41141.1"/>
    <property type="molecule type" value="Genomic_DNA"/>
</dbReference>
<keyword evidence="3" id="KW-1185">Reference proteome</keyword>
<evidence type="ECO:0000313" key="2">
    <source>
        <dbReference type="EMBL" id="TVU41141.1"/>
    </source>
</evidence>
<dbReference type="InterPro" id="IPR001810">
    <property type="entry name" value="F-box_dom"/>
</dbReference>
<dbReference type="Gene3D" id="3.80.10.10">
    <property type="entry name" value="Ribonuclease Inhibitor"/>
    <property type="match status" value="1"/>
</dbReference>
<evidence type="ECO:0000259" key="1">
    <source>
        <dbReference type="PROSITE" id="PS50181"/>
    </source>
</evidence>
<dbReference type="PANTHER" id="PTHR34145">
    <property type="entry name" value="OS02G0105600 PROTEIN"/>
    <property type="match status" value="1"/>
</dbReference>
<dbReference type="Pfam" id="PF23622">
    <property type="entry name" value="LRR_At1g61320_AtMIF1"/>
    <property type="match status" value="1"/>
</dbReference>
<dbReference type="InterPro" id="IPR036047">
    <property type="entry name" value="F-box-like_dom_sf"/>
</dbReference>
<reference evidence="2 3" key="1">
    <citation type="journal article" date="2019" name="Sci. Rep.">
        <title>A high-quality genome of Eragrostis curvula grass provides insights into Poaceae evolution and supports new strategies to enhance forage quality.</title>
        <authorList>
            <person name="Carballo J."/>
            <person name="Santos B.A.C.M."/>
            <person name="Zappacosta D."/>
            <person name="Garbus I."/>
            <person name="Selva J.P."/>
            <person name="Gallo C.A."/>
            <person name="Diaz A."/>
            <person name="Albertini E."/>
            <person name="Caccamo M."/>
            <person name="Echenique V."/>
        </authorList>
    </citation>
    <scope>NUCLEOTIDE SEQUENCE [LARGE SCALE GENOMIC DNA]</scope>
    <source>
        <strain evidence="3">cv. Victoria</strain>
        <tissue evidence="2">Leaf</tissue>
    </source>
</reference>
<dbReference type="Proteomes" id="UP000324897">
    <property type="component" value="Chromosome 4"/>
</dbReference>
<organism evidence="2 3">
    <name type="scientific">Eragrostis curvula</name>
    <name type="common">weeping love grass</name>
    <dbReference type="NCBI Taxonomy" id="38414"/>
    <lineage>
        <taxon>Eukaryota</taxon>
        <taxon>Viridiplantae</taxon>
        <taxon>Streptophyta</taxon>
        <taxon>Embryophyta</taxon>
        <taxon>Tracheophyta</taxon>
        <taxon>Spermatophyta</taxon>
        <taxon>Magnoliopsida</taxon>
        <taxon>Liliopsida</taxon>
        <taxon>Poales</taxon>
        <taxon>Poaceae</taxon>
        <taxon>PACMAD clade</taxon>
        <taxon>Chloridoideae</taxon>
        <taxon>Eragrostideae</taxon>
        <taxon>Eragrostidinae</taxon>
        <taxon>Eragrostis</taxon>
    </lineage>
</organism>
<dbReference type="Pfam" id="PF00646">
    <property type="entry name" value="F-box"/>
    <property type="match status" value="1"/>
</dbReference>
<dbReference type="InterPro" id="IPR032675">
    <property type="entry name" value="LRR_dom_sf"/>
</dbReference>
<dbReference type="PROSITE" id="PS50181">
    <property type="entry name" value="FBOX"/>
    <property type="match status" value="1"/>
</dbReference>
<dbReference type="OrthoDB" id="613853at2759"/>
<proteinExistence type="predicted"/>
<comment type="caution">
    <text evidence="2">The sequence shown here is derived from an EMBL/GenBank/DDBJ whole genome shotgun (WGS) entry which is preliminary data.</text>
</comment>
<dbReference type="SUPFAM" id="SSF52047">
    <property type="entry name" value="RNI-like"/>
    <property type="match status" value="1"/>
</dbReference>
<dbReference type="PANTHER" id="PTHR34145:SF28">
    <property type="entry name" value="F-BOX DOMAIN-CONTAINING PROTEIN"/>
    <property type="match status" value="1"/>
</dbReference>
<gene>
    <name evidence="2" type="ORF">EJB05_14637</name>
</gene>
<dbReference type="Gramene" id="TVU41141">
    <property type="protein sequence ID" value="TVU41141"/>
    <property type="gene ID" value="EJB05_14637"/>
</dbReference>